<dbReference type="PANTHER" id="PTHR43877:SF1">
    <property type="entry name" value="ACETYLTRANSFERASE"/>
    <property type="match status" value="1"/>
</dbReference>
<comment type="caution">
    <text evidence="4">The sequence shown here is derived from an EMBL/GenBank/DDBJ whole genome shotgun (WGS) entry which is preliminary data.</text>
</comment>
<evidence type="ECO:0000256" key="2">
    <source>
        <dbReference type="ARBA" id="ARBA00023315"/>
    </source>
</evidence>
<evidence type="ECO:0000313" key="5">
    <source>
        <dbReference type="Proteomes" id="UP000237682"/>
    </source>
</evidence>
<dbReference type="AlphaFoldDB" id="A0A2S9Q4D7"/>
<evidence type="ECO:0000259" key="3">
    <source>
        <dbReference type="PROSITE" id="PS51186"/>
    </source>
</evidence>
<accession>A0A2S9Q4D7</accession>
<evidence type="ECO:0000313" key="4">
    <source>
        <dbReference type="EMBL" id="PRH84154.1"/>
    </source>
</evidence>
<dbReference type="InterPro" id="IPR050832">
    <property type="entry name" value="Bact_Acetyltransf"/>
</dbReference>
<dbReference type="EMBL" id="PUEJ01000015">
    <property type="protein sequence ID" value="PRH84154.1"/>
    <property type="molecule type" value="Genomic_DNA"/>
</dbReference>
<dbReference type="Proteomes" id="UP000237682">
    <property type="component" value="Unassembled WGS sequence"/>
</dbReference>
<dbReference type="Pfam" id="PF00583">
    <property type="entry name" value="Acetyltransf_1"/>
    <property type="match status" value="1"/>
</dbReference>
<feature type="domain" description="N-acetyltransferase" evidence="3">
    <location>
        <begin position="11"/>
        <end position="180"/>
    </location>
</feature>
<keyword evidence="5" id="KW-1185">Reference proteome</keyword>
<dbReference type="InterPro" id="IPR016181">
    <property type="entry name" value="Acyl_CoA_acyltransferase"/>
</dbReference>
<proteinExistence type="predicted"/>
<organism evidence="4 5">
    <name type="scientific">Labrys okinawensis</name>
    <dbReference type="NCBI Taxonomy" id="346911"/>
    <lineage>
        <taxon>Bacteria</taxon>
        <taxon>Pseudomonadati</taxon>
        <taxon>Pseudomonadota</taxon>
        <taxon>Alphaproteobacteria</taxon>
        <taxon>Hyphomicrobiales</taxon>
        <taxon>Xanthobacteraceae</taxon>
        <taxon>Labrys</taxon>
    </lineage>
</organism>
<dbReference type="OrthoDB" id="7843527at2"/>
<dbReference type="RefSeq" id="WP_105865364.1">
    <property type="nucleotide sequence ID" value="NZ_PUEJ01000015.1"/>
</dbReference>
<name>A0A2S9Q4D7_9HYPH</name>
<evidence type="ECO:0000256" key="1">
    <source>
        <dbReference type="ARBA" id="ARBA00022679"/>
    </source>
</evidence>
<dbReference type="PROSITE" id="PS51186">
    <property type="entry name" value="GNAT"/>
    <property type="match status" value="1"/>
</dbReference>
<keyword evidence="1 4" id="KW-0808">Transferase</keyword>
<dbReference type="PANTHER" id="PTHR43877">
    <property type="entry name" value="AMINOALKYLPHOSPHONATE N-ACETYLTRANSFERASE-RELATED-RELATED"/>
    <property type="match status" value="1"/>
</dbReference>
<gene>
    <name evidence="4" type="ORF">C5L14_28075</name>
</gene>
<reference evidence="4 5" key="1">
    <citation type="submission" date="2018-02" db="EMBL/GenBank/DDBJ databases">
        <title>Whole genome sequencing of endophytic bacterium.</title>
        <authorList>
            <person name="Eedara R."/>
            <person name="Podile A.R."/>
        </authorList>
    </citation>
    <scope>NUCLEOTIDE SEQUENCE [LARGE SCALE GENOMIC DNA]</scope>
    <source>
        <strain evidence="4 5">RP1T</strain>
    </source>
</reference>
<protein>
    <submittedName>
        <fullName evidence="4">GNAT family N-acetyltransferase</fullName>
    </submittedName>
</protein>
<sequence>MNQITTMAPRGIIRQLRPSDLPKFRDHLLRLDRESRHDRFNGGISAAFVADYAERSFRDGATVIGYVEDGQVLGAAELHELPELAEPTAQIAFSVERHRQHQGIGGRLFARLLLHALGLGYTRLEVSTHADNASMKALARRFNAKLSFAQGETMGVIELDPAVTLEHPAFEAIGEMLPGPLTLTIVGDGIARAAA</sequence>
<keyword evidence="2" id="KW-0012">Acyltransferase</keyword>
<dbReference type="CDD" id="cd04301">
    <property type="entry name" value="NAT_SF"/>
    <property type="match status" value="1"/>
</dbReference>
<dbReference type="SUPFAM" id="SSF55729">
    <property type="entry name" value="Acyl-CoA N-acyltransferases (Nat)"/>
    <property type="match status" value="1"/>
</dbReference>
<dbReference type="Gene3D" id="3.40.630.30">
    <property type="match status" value="1"/>
</dbReference>
<dbReference type="InterPro" id="IPR000182">
    <property type="entry name" value="GNAT_dom"/>
</dbReference>
<dbReference type="GO" id="GO:0016747">
    <property type="term" value="F:acyltransferase activity, transferring groups other than amino-acyl groups"/>
    <property type="evidence" value="ECO:0007669"/>
    <property type="project" value="InterPro"/>
</dbReference>